<evidence type="ECO:0000313" key="4">
    <source>
        <dbReference type="Proteomes" id="UP000242715"/>
    </source>
</evidence>
<dbReference type="EMBL" id="DF973723">
    <property type="protein sequence ID" value="GAU38590.1"/>
    <property type="molecule type" value="Genomic_DNA"/>
</dbReference>
<accession>A0A2Z6NPM7</accession>
<keyword evidence="2" id="KW-1133">Transmembrane helix</keyword>
<gene>
    <name evidence="3" type="ORF">TSUD_266290</name>
</gene>
<proteinExistence type="predicted"/>
<organism evidence="3 4">
    <name type="scientific">Trifolium subterraneum</name>
    <name type="common">Subterranean clover</name>
    <dbReference type="NCBI Taxonomy" id="3900"/>
    <lineage>
        <taxon>Eukaryota</taxon>
        <taxon>Viridiplantae</taxon>
        <taxon>Streptophyta</taxon>
        <taxon>Embryophyta</taxon>
        <taxon>Tracheophyta</taxon>
        <taxon>Spermatophyta</taxon>
        <taxon>Magnoliopsida</taxon>
        <taxon>eudicotyledons</taxon>
        <taxon>Gunneridae</taxon>
        <taxon>Pentapetalae</taxon>
        <taxon>rosids</taxon>
        <taxon>fabids</taxon>
        <taxon>Fabales</taxon>
        <taxon>Fabaceae</taxon>
        <taxon>Papilionoideae</taxon>
        <taxon>50 kb inversion clade</taxon>
        <taxon>NPAAA clade</taxon>
        <taxon>Hologalegina</taxon>
        <taxon>IRL clade</taxon>
        <taxon>Trifolieae</taxon>
        <taxon>Trifolium</taxon>
    </lineage>
</organism>
<keyword evidence="4" id="KW-1185">Reference proteome</keyword>
<evidence type="ECO:0000256" key="2">
    <source>
        <dbReference type="SAM" id="Phobius"/>
    </source>
</evidence>
<feature type="region of interest" description="Disordered" evidence="1">
    <location>
        <begin position="112"/>
        <end position="149"/>
    </location>
</feature>
<dbReference type="AlphaFoldDB" id="A0A2Z6NPM7"/>
<evidence type="ECO:0000256" key="1">
    <source>
        <dbReference type="SAM" id="MobiDB-lite"/>
    </source>
</evidence>
<dbReference type="OrthoDB" id="1432805at2759"/>
<name>A0A2Z6NPM7_TRISU</name>
<keyword evidence="2" id="KW-0472">Membrane</keyword>
<sequence length="149" mass="16988">MWIVQNIPLTGSGLLLGYNSPNWLTFNSNDASVTFEVPQVDRRRLKTIMCIVYSSSAENTMAEGFKVVLIFGRLFFAIPSFARTVLTLRPFWFCLAGIMVWSSHRRSEKRRRDNPILREVASTSSQGFNDPKSLDKNPSVDLQELKRKG</sequence>
<reference evidence="4" key="1">
    <citation type="journal article" date="2017" name="Front. Plant Sci.">
        <title>Climate Clever Clovers: New Paradigm to Reduce the Environmental Footprint of Ruminants by Breeding Low Methanogenic Forages Utilizing Haplotype Variation.</title>
        <authorList>
            <person name="Kaur P."/>
            <person name="Appels R."/>
            <person name="Bayer P.E."/>
            <person name="Keeble-Gagnere G."/>
            <person name="Wang J."/>
            <person name="Hirakawa H."/>
            <person name="Shirasawa K."/>
            <person name="Vercoe P."/>
            <person name="Stefanova K."/>
            <person name="Durmic Z."/>
            <person name="Nichols P."/>
            <person name="Revell C."/>
            <person name="Isobe S.N."/>
            <person name="Edwards D."/>
            <person name="Erskine W."/>
        </authorList>
    </citation>
    <scope>NUCLEOTIDE SEQUENCE [LARGE SCALE GENOMIC DNA]</scope>
    <source>
        <strain evidence="4">cv. Daliak</strain>
    </source>
</reference>
<feature type="transmembrane region" description="Helical" evidence="2">
    <location>
        <begin position="81"/>
        <end position="102"/>
    </location>
</feature>
<dbReference type="Proteomes" id="UP000242715">
    <property type="component" value="Unassembled WGS sequence"/>
</dbReference>
<keyword evidence="2" id="KW-0812">Transmembrane</keyword>
<protein>
    <submittedName>
        <fullName evidence="3">Uncharacterized protein</fullName>
    </submittedName>
</protein>
<evidence type="ECO:0000313" key="3">
    <source>
        <dbReference type="EMBL" id="GAU38590.1"/>
    </source>
</evidence>